<evidence type="ECO:0000259" key="7">
    <source>
        <dbReference type="PROSITE" id="PS50237"/>
    </source>
</evidence>
<feature type="compositionally biased region" description="Low complexity" evidence="6">
    <location>
        <begin position="23"/>
        <end position="53"/>
    </location>
</feature>
<dbReference type="OrthoDB" id="8068875at2759"/>
<evidence type="ECO:0000256" key="3">
    <source>
        <dbReference type="ARBA" id="ARBA00022679"/>
    </source>
</evidence>
<keyword evidence="3" id="KW-0808">Transferase</keyword>
<dbReference type="Gene3D" id="3.90.1750.10">
    <property type="entry name" value="Hect, E3 ligase catalytic domains"/>
    <property type="match status" value="1"/>
</dbReference>
<feature type="domain" description="HECT" evidence="7">
    <location>
        <begin position="481"/>
        <end position="810"/>
    </location>
</feature>
<reference evidence="8 9" key="1">
    <citation type="journal article" date="2018" name="Front. Microbiol.">
        <title>Prospects for Fungal Bioremediation of Acidic Radioactive Waste Sites: Characterization and Genome Sequence of Rhodotorula taiwanensis MD1149.</title>
        <authorList>
            <person name="Tkavc R."/>
            <person name="Matrosova V.Y."/>
            <person name="Grichenko O.E."/>
            <person name="Gostincar C."/>
            <person name="Volpe R.P."/>
            <person name="Klimenkova P."/>
            <person name="Gaidamakova E.K."/>
            <person name="Zhou C.E."/>
            <person name="Stewart B.J."/>
            <person name="Lyman M.G."/>
            <person name="Malfatti S.A."/>
            <person name="Rubinfeld B."/>
            <person name="Courtot M."/>
            <person name="Singh J."/>
            <person name="Dalgard C.L."/>
            <person name="Hamilton T."/>
            <person name="Frey K.G."/>
            <person name="Gunde-Cimerman N."/>
            <person name="Dugan L."/>
            <person name="Daly M.J."/>
        </authorList>
    </citation>
    <scope>NUCLEOTIDE SEQUENCE [LARGE SCALE GENOMIC DNA]</scope>
    <source>
        <strain evidence="8 9">MD1149</strain>
    </source>
</reference>
<dbReference type="EC" id="2.3.2.26" evidence="2"/>
<name>A0A2S5B0R3_9BASI</name>
<dbReference type="AlphaFoldDB" id="A0A2S5B0R3"/>
<evidence type="ECO:0000256" key="2">
    <source>
        <dbReference type="ARBA" id="ARBA00012485"/>
    </source>
</evidence>
<dbReference type="PANTHER" id="PTHR45700:SF8">
    <property type="entry name" value="HECT-TYPE E3 UBIQUITIN TRANSFERASE"/>
    <property type="match status" value="1"/>
</dbReference>
<evidence type="ECO:0000256" key="6">
    <source>
        <dbReference type="SAM" id="MobiDB-lite"/>
    </source>
</evidence>
<gene>
    <name evidence="8" type="ORF">BMF94_6649</name>
</gene>
<dbReference type="Pfam" id="PF00632">
    <property type="entry name" value="HECT"/>
    <property type="match status" value="1"/>
</dbReference>
<dbReference type="Gene3D" id="3.30.2410.10">
    <property type="entry name" value="Hect, E3 ligase catalytic domain"/>
    <property type="match status" value="1"/>
</dbReference>
<dbReference type="PROSITE" id="PS50237">
    <property type="entry name" value="HECT"/>
    <property type="match status" value="1"/>
</dbReference>
<dbReference type="InterPro" id="IPR000569">
    <property type="entry name" value="HECT_dom"/>
</dbReference>
<sequence>MSLNEVEMASDPPAALPAQPVASTSSSSSPSNRPSLTSPWSASGSFYAFGSGSPRILHTRKAPPFKGRSYSDAPSKKSRPTPPPSRPASPAVLLTTATCCCCGTELKYPRASPSFRCTVCDQVVDLSEDARRGKAPVGVPVPPANPVSEHRLLELLDRIEAEAPGVPQLSAQLDRIDLQSKATVVDPEEALLDAIETAFADLPSLEASFRPAGAVTSGYTKSRRRLPSRTVLRRLHRLAKLRPAVADQLRTSIERLLRRPGPTLLDSDGGWLISLFEAPVFVGDPAGSAEARHALLARFIGLVSNLPNTLHHSLVTYLSSPSYPSTDLLEKVELVCSFLSQRIASAIAADRPASYADDWQVRSAARVASLLFAANEKQRRVPLTAFYVTLIDSLGPAALFADFETWETTRETFSLCQYPFLLSLGAKILLLTYDGEREMIERTNEAYRANLSAEEAESPFLSLTIRREHLVADSLQQISLNHRGLTKPLRIKWQDEEGIDAGGLRKEWFLLLCRKLFNPEFGMFLADEESQLVWFNPGAVGMEDDFWLVGVVVGLALFNGANLDLPLPPVTYKLLAASTPVLELADLAGLNPSLARGLRKLLDHPADDVADVFCRTFVGQYEAWGETVEVDLVEGGNEVVVDGDNRQEYVERMVDFLLLGCVEDQFASFAKGFAEVCAGNALSLFRAEELELVIRGSPEQLDVDALRAVTIYEGFSSTEPAIEHFWTAFASFSPDEQRRLLAFITASDRLPATGITSLELKLQCLGEDCDRYPQSHTCFNTLSLYRYATRAKMEAMLRRAMSDSEGFGLR</sequence>
<dbReference type="EMBL" id="PJQD01000122">
    <property type="protein sequence ID" value="POY70369.1"/>
    <property type="molecule type" value="Genomic_DNA"/>
</dbReference>
<organism evidence="8 9">
    <name type="scientific">Rhodotorula taiwanensis</name>
    <dbReference type="NCBI Taxonomy" id="741276"/>
    <lineage>
        <taxon>Eukaryota</taxon>
        <taxon>Fungi</taxon>
        <taxon>Dikarya</taxon>
        <taxon>Basidiomycota</taxon>
        <taxon>Pucciniomycotina</taxon>
        <taxon>Microbotryomycetes</taxon>
        <taxon>Sporidiobolales</taxon>
        <taxon>Sporidiobolaceae</taxon>
        <taxon>Rhodotorula</taxon>
    </lineage>
</organism>
<dbReference type="STRING" id="741276.A0A2S5B0R3"/>
<dbReference type="SMART" id="SM00119">
    <property type="entry name" value="HECTc"/>
    <property type="match status" value="1"/>
</dbReference>
<dbReference type="InterPro" id="IPR044611">
    <property type="entry name" value="E3A/B/C-like"/>
</dbReference>
<accession>A0A2S5B0R3</accession>
<dbReference type="GO" id="GO:0061630">
    <property type="term" value="F:ubiquitin protein ligase activity"/>
    <property type="evidence" value="ECO:0007669"/>
    <property type="project" value="UniProtKB-EC"/>
</dbReference>
<evidence type="ECO:0000256" key="1">
    <source>
        <dbReference type="ARBA" id="ARBA00000885"/>
    </source>
</evidence>
<evidence type="ECO:0000256" key="4">
    <source>
        <dbReference type="ARBA" id="ARBA00022786"/>
    </source>
</evidence>
<comment type="caution">
    <text evidence="8">The sequence shown here is derived from an EMBL/GenBank/DDBJ whole genome shotgun (WGS) entry which is preliminary data.</text>
</comment>
<protein>
    <recommendedName>
        <fullName evidence="2">HECT-type E3 ubiquitin transferase</fullName>
        <ecNumber evidence="2">2.3.2.26</ecNumber>
    </recommendedName>
</protein>
<feature type="active site" description="Glycyl thioester intermediate" evidence="5">
    <location>
        <position position="778"/>
    </location>
</feature>
<keyword evidence="4 5" id="KW-0833">Ubl conjugation pathway</keyword>
<dbReference type="FunFam" id="3.30.2410.10:FF:000003">
    <property type="entry name" value="probable E3 ubiquitin-protein ligase HERC4 isoform X1"/>
    <property type="match status" value="1"/>
</dbReference>
<feature type="region of interest" description="Disordered" evidence="6">
    <location>
        <begin position="1"/>
        <end position="89"/>
    </location>
</feature>
<dbReference type="SUPFAM" id="SSF56204">
    <property type="entry name" value="Hect, E3 ligase catalytic domain"/>
    <property type="match status" value="1"/>
</dbReference>
<evidence type="ECO:0000313" key="8">
    <source>
        <dbReference type="EMBL" id="POY70369.1"/>
    </source>
</evidence>
<dbReference type="PANTHER" id="PTHR45700">
    <property type="entry name" value="UBIQUITIN-PROTEIN LIGASE E3C"/>
    <property type="match status" value="1"/>
</dbReference>
<dbReference type="InterPro" id="IPR035983">
    <property type="entry name" value="Hect_E3_ubiquitin_ligase"/>
</dbReference>
<dbReference type="CDD" id="cd00078">
    <property type="entry name" value="HECTc"/>
    <property type="match status" value="1"/>
</dbReference>
<dbReference type="Gene3D" id="3.30.2160.10">
    <property type="entry name" value="Hect, E3 ligase catalytic domain"/>
    <property type="match status" value="1"/>
</dbReference>
<dbReference type="GO" id="GO:0000209">
    <property type="term" value="P:protein polyubiquitination"/>
    <property type="evidence" value="ECO:0007669"/>
    <property type="project" value="InterPro"/>
</dbReference>
<proteinExistence type="predicted"/>
<keyword evidence="9" id="KW-1185">Reference proteome</keyword>
<comment type="catalytic activity">
    <reaction evidence="1">
        <text>S-ubiquitinyl-[E2 ubiquitin-conjugating enzyme]-L-cysteine + [acceptor protein]-L-lysine = [E2 ubiquitin-conjugating enzyme]-L-cysteine + N(6)-ubiquitinyl-[acceptor protein]-L-lysine.</text>
        <dbReference type="EC" id="2.3.2.26"/>
    </reaction>
</comment>
<dbReference type="Proteomes" id="UP000237144">
    <property type="component" value="Unassembled WGS sequence"/>
</dbReference>
<evidence type="ECO:0000313" key="9">
    <source>
        <dbReference type="Proteomes" id="UP000237144"/>
    </source>
</evidence>
<evidence type="ECO:0000256" key="5">
    <source>
        <dbReference type="PROSITE-ProRule" id="PRU00104"/>
    </source>
</evidence>